<sequence>MCLYPIRIITHPKEGYSEPVTVKCGKCLECQRQKSFEWALRIMDECSVYENNCFITLTYNNDNLPLNGCVSVREEQLFMKRLRKFLQPLKIRYFVSGEYGRKHLRPHYHFIIFNWKPNDLVFFKKEGNNNLYRSSIIERLWTKGFSSVGEVTFDTALYCAKYMQKQQFVESGKHIDLTLPFIRMSNRPGIGASSVYNVDIDSLKCYRNGKSFPIPRYYEKVWERDLDVFSIPVFNEFDIQDYKLRKRQYGEFMSKYVDLIAKRKKFYNKFCKIALL</sequence>
<dbReference type="Pfam" id="PF23343">
    <property type="entry name" value="REP_ORF2-G2P"/>
    <property type="match status" value="1"/>
</dbReference>
<evidence type="ECO:0000313" key="2">
    <source>
        <dbReference type="EMBL" id="UPW41568.1"/>
    </source>
</evidence>
<protein>
    <submittedName>
        <fullName evidence="2">Replication initiator protein</fullName>
    </submittedName>
</protein>
<dbReference type="EMBL" id="OM869628">
    <property type="protein sequence ID" value="UPW41568.1"/>
    <property type="molecule type" value="Genomic_DNA"/>
</dbReference>
<accession>A0A976N2Z9</accession>
<evidence type="ECO:0000259" key="1">
    <source>
        <dbReference type="Pfam" id="PF23343"/>
    </source>
</evidence>
<dbReference type="InterPro" id="IPR056906">
    <property type="entry name" value="ORF2/G2P_dom"/>
</dbReference>
<name>A0A976N2Z9_9VIRU</name>
<proteinExistence type="predicted"/>
<organism evidence="2">
    <name type="scientific">Peromfec virus RodF8_54</name>
    <dbReference type="NCBI Taxonomy" id="2929383"/>
    <lineage>
        <taxon>Viruses</taxon>
        <taxon>Monodnaviria</taxon>
        <taxon>Sangervirae</taxon>
        <taxon>Phixviricota</taxon>
        <taxon>Malgrandaviricetes</taxon>
        <taxon>Petitvirales</taxon>
        <taxon>Microviridae</taxon>
    </lineage>
</organism>
<reference evidence="2" key="1">
    <citation type="submission" date="2022-02" db="EMBL/GenBank/DDBJ databases">
        <title>Towards deciphering the DNA virus diversity associated with rodent species in the families Cricetidae and Heteromyidae.</title>
        <authorList>
            <person name="Lund M."/>
            <person name="Larsen B.B."/>
            <person name="Gryseels S."/>
            <person name="Kraberger S."/>
            <person name="Rowsey D.M."/>
            <person name="Steger L."/>
            <person name="Yule K.M."/>
            <person name="Upham N.S."/>
            <person name="Worobey M."/>
            <person name="Van Doorslaer K."/>
            <person name="Varsani A."/>
        </authorList>
    </citation>
    <scope>NUCLEOTIDE SEQUENCE</scope>
    <source>
        <strain evidence="2">NeonRodF8_54</strain>
    </source>
</reference>
<feature type="domain" description="Replication-associated protein ORF2/G2P" evidence="1">
    <location>
        <begin position="52"/>
        <end position="166"/>
    </location>
</feature>